<gene>
    <name evidence="1" type="ORF">rCG_62975</name>
</gene>
<evidence type="ECO:0000313" key="1">
    <source>
        <dbReference type="EMBL" id="EDL79697.1"/>
    </source>
</evidence>
<proteinExistence type="predicted"/>
<reference evidence="2" key="1">
    <citation type="submission" date="2005-09" db="EMBL/GenBank/DDBJ databases">
        <authorList>
            <person name="Mural R.J."/>
            <person name="Li P.W."/>
            <person name="Adams M.D."/>
            <person name="Amanatides P.G."/>
            <person name="Baden-Tillson H."/>
            <person name="Barnstead M."/>
            <person name="Chin S.H."/>
            <person name="Dew I."/>
            <person name="Evans C.A."/>
            <person name="Ferriera S."/>
            <person name="Flanigan M."/>
            <person name="Fosler C."/>
            <person name="Glodek A."/>
            <person name="Gu Z."/>
            <person name="Holt R.A."/>
            <person name="Jennings D."/>
            <person name="Kraft C.L."/>
            <person name="Lu F."/>
            <person name="Nguyen T."/>
            <person name="Nusskern D.R."/>
            <person name="Pfannkoch C.M."/>
            <person name="Sitter C."/>
            <person name="Sutton G.G."/>
            <person name="Venter J.C."/>
            <person name="Wang Z."/>
            <person name="Woodage T."/>
            <person name="Zheng X.H."/>
            <person name="Zhong F."/>
        </authorList>
    </citation>
    <scope>NUCLEOTIDE SEQUENCE [LARGE SCALE GENOMIC DNA]</scope>
    <source>
        <strain>BN</strain>
        <strain evidence="2">Sprague-Dawley</strain>
    </source>
</reference>
<dbReference type="EMBL" id="CH473949">
    <property type="protein sequence ID" value="EDL79697.1"/>
    <property type="molecule type" value="Genomic_DNA"/>
</dbReference>
<dbReference type="Proteomes" id="UP000234681">
    <property type="component" value="Chromosome 3"/>
</dbReference>
<accession>A6HNU6</accession>
<evidence type="ECO:0000313" key="2">
    <source>
        <dbReference type="Proteomes" id="UP000234681"/>
    </source>
</evidence>
<protein>
    <submittedName>
        <fullName evidence="1">RCG62975</fullName>
    </submittedName>
</protein>
<organism evidence="1 2">
    <name type="scientific">Rattus norvegicus</name>
    <name type="common">Rat</name>
    <dbReference type="NCBI Taxonomy" id="10116"/>
    <lineage>
        <taxon>Eukaryota</taxon>
        <taxon>Metazoa</taxon>
        <taxon>Chordata</taxon>
        <taxon>Craniata</taxon>
        <taxon>Vertebrata</taxon>
        <taxon>Euteleostomi</taxon>
        <taxon>Mammalia</taxon>
        <taxon>Eutheria</taxon>
        <taxon>Euarchontoglires</taxon>
        <taxon>Glires</taxon>
        <taxon>Rodentia</taxon>
        <taxon>Myomorpha</taxon>
        <taxon>Muroidea</taxon>
        <taxon>Muridae</taxon>
        <taxon>Murinae</taxon>
        <taxon>Rattus</taxon>
    </lineage>
</organism>
<sequence>MRCSERKLVTFTKQRMIGGYHDNEPTPPFSEFPTKLPLLQQTAVLSGL</sequence>
<dbReference type="AlphaFoldDB" id="A6HNU6"/>
<name>A6HNU6_RAT</name>